<keyword evidence="4 7" id="KW-1133">Transmembrane helix</keyword>
<feature type="transmembrane region" description="Helical" evidence="7">
    <location>
        <begin position="358"/>
        <end position="379"/>
    </location>
</feature>
<comment type="subcellular location">
    <subcellularLocation>
        <location evidence="1">Membrane</location>
        <topology evidence="1">Multi-pass membrane protein</topology>
    </subcellularLocation>
</comment>
<protein>
    <submittedName>
        <fullName evidence="8">FtsW/RodA/SpoVE family cell cycle protein</fullName>
    </submittedName>
</protein>
<feature type="region of interest" description="Disordered" evidence="6">
    <location>
        <begin position="458"/>
        <end position="478"/>
    </location>
</feature>
<evidence type="ECO:0000256" key="4">
    <source>
        <dbReference type="ARBA" id="ARBA00022989"/>
    </source>
</evidence>
<feature type="transmembrane region" description="Helical" evidence="7">
    <location>
        <begin position="118"/>
        <end position="142"/>
    </location>
</feature>
<feature type="transmembrane region" description="Helical" evidence="7">
    <location>
        <begin position="154"/>
        <end position="177"/>
    </location>
</feature>
<accession>A0A6P2BV93</accession>
<feature type="transmembrane region" description="Helical" evidence="7">
    <location>
        <begin position="21"/>
        <end position="41"/>
    </location>
</feature>
<comment type="caution">
    <text evidence="8">The sequence shown here is derived from an EMBL/GenBank/DDBJ whole genome shotgun (WGS) entry which is preliminary data.</text>
</comment>
<dbReference type="GO" id="GO:0051301">
    <property type="term" value="P:cell division"/>
    <property type="evidence" value="ECO:0007669"/>
    <property type="project" value="InterPro"/>
</dbReference>
<proteinExistence type="predicted"/>
<dbReference type="InterPro" id="IPR001182">
    <property type="entry name" value="FtsW/RodA"/>
</dbReference>
<dbReference type="Proteomes" id="UP000460272">
    <property type="component" value="Unassembled WGS sequence"/>
</dbReference>
<organism evidence="8 9">
    <name type="scientific">Trebonia kvetii</name>
    <dbReference type="NCBI Taxonomy" id="2480626"/>
    <lineage>
        <taxon>Bacteria</taxon>
        <taxon>Bacillati</taxon>
        <taxon>Actinomycetota</taxon>
        <taxon>Actinomycetes</taxon>
        <taxon>Streptosporangiales</taxon>
        <taxon>Treboniaceae</taxon>
        <taxon>Trebonia</taxon>
    </lineage>
</organism>
<feature type="transmembrane region" description="Helical" evidence="7">
    <location>
        <begin position="47"/>
        <end position="67"/>
    </location>
</feature>
<dbReference type="EMBL" id="RPFW01000006">
    <property type="protein sequence ID" value="TVZ02055.1"/>
    <property type="molecule type" value="Genomic_DNA"/>
</dbReference>
<keyword evidence="3" id="KW-0133">Cell shape</keyword>
<evidence type="ECO:0000313" key="8">
    <source>
        <dbReference type="EMBL" id="TVZ02055.1"/>
    </source>
</evidence>
<evidence type="ECO:0000256" key="6">
    <source>
        <dbReference type="SAM" id="MobiDB-lite"/>
    </source>
</evidence>
<dbReference type="PANTHER" id="PTHR30474:SF3">
    <property type="entry name" value="PEPTIDOGLYCAN GLYCOSYLTRANSFERASE RODA"/>
    <property type="match status" value="1"/>
</dbReference>
<dbReference type="PANTHER" id="PTHR30474">
    <property type="entry name" value="CELL CYCLE PROTEIN"/>
    <property type="match status" value="1"/>
</dbReference>
<gene>
    <name evidence="8" type="ORF">EAS64_29825</name>
</gene>
<evidence type="ECO:0000256" key="3">
    <source>
        <dbReference type="ARBA" id="ARBA00022960"/>
    </source>
</evidence>
<dbReference type="GO" id="GO:0032153">
    <property type="term" value="C:cell division site"/>
    <property type="evidence" value="ECO:0007669"/>
    <property type="project" value="TreeGrafter"/>
</dbReference>
<evidence type="ECO:0000256" key="7">
    <source>
        <dbReference type="SAM" id="Phobius"/>
    </source>
</evidence>
<feature type="transmembrane region" description="Helical" evidence="7">
    <location>
        <begin position="400"/>
        <end position="421"/>
    </location>
</feature>
<dbReference type="OrthoDB" id="9812661at2"/>
<dbReference type="AlphaFoldDB" id="A0A6P2BV93"/>
<keyword evidence="2 7" id="KW-0812">Transmembrane</keyword>
<dbReference type="GO" id="GO:0015648">
    <property type="term" value="F:lipid-linked peptidoglycan transporter activity"/>
    <property type="evidence" value="ECO:0007669"/>
    <property type="project" value="TreeGrafter"/>
</dbReference>
<feature type="transmembrane region" description="Helical" evidence="7">
    <location>
        <begin position="257"/>
        <end position="273"/>
    </location>
</feature>
<name>A0A6P2BV93_9ACTN</name>
<evidence type="ECO:0000256" key="5">
    <source>
        <dbReference type="ARBA" id="ARBA00023136"/>
    </source>
</evidence>
<evidence type="ECO:0000256" key="1">
    <source>
        <dbReference type="ARBA" id="ARBA00004141"/>
    </source>
</evidence>
<reference evidence="8 9" key="1">
    <citation type="submission" date="2018-11" db="EMBL/GenBank/DDBJ databases">
        <title>Trebonia kvetii gen.nov., sp.nov., a novel acidophilic actinobacterium, and proposal of the new actinobacterial family Treboniaceae fam. nov.</title>
        <authorList>
            <person name="Rapoport D."/>
            <person name="Sagova-Mareckova M."/>
            <person name="Sedlacek I."/>
            <person name="Provaznik J."/>
            <person name="Kralova S."/>
            <person name="Pavlinic D."/>
            <person name="Benes V."/>
            <person name="Kopecky J."/>
        </authorList>
    </citation>
    <scope>NUCLEOTIDE SEQUENCE [LARGE SCALE GENOMIC DNA]</scope>
    <source>
        <strain evidence="8 9">15Tr583</strain>
    </source>
</reference>
<feature type="transmembrane region" description="Helical" evidence="7">
    <location>
        <begin position="433"/>
        <end position="454"/>
    </location>
</feature>
<evidence type="ECO:0000313" key="9">
    <source>
        <dbReference type="Proteomes" id="UP000460272"/>
    </source>
</evidence>
<sequence>MPSPALGSQPPAEDTARRSTEMWMVLFALGIVAFAFANTAFSLKGQHLSIIVEYMLAYAVLVLGAHVAVRRWAPYADPLLLPIATLLNGLGLVMIYRLNQVGRDGNASAGSPISTLSHSATVTQIIYTVLGIAIFVAFLAFFKDIRILQPYTYILGLAGMFLIAIPALLPSSISGVAGTNAKIQVSIGGFSFQPEEFGKLLLAASFASYLVVNGRKLSLLTEKWWIFSLPRRRDLGPILVIWALSMLLLVFEGDVGTSAVFMGLFVAMLYVATGRRSWAILGFLMFIVGAFLAAELVPHVRQRFTVWLDPFSTANLINAPQRSYQTVQGLYGMANGGLLGKGLGNGQPFWTPLVQSDLIFTSFGEEIGLAGVMGLLLLYGLFVQRGLRTAMLVKDEYSKLLASGLSFMFALQVFVIVGGVTRLIPLTGITTPFLSQGGSSLVASWLLVAVLARLSDGARRPAPKPIQDEGMTQVVSLR</sequence>
<feature type="transmembrane region" description="Helical" evidence="7">
    <location>
        <begin position="280"/>
        <end position="300"/>
    </location>
</feature>
<keyword evidence="9" id="KW-1185">Reference proteome</keyword>
<evidence type="ECO:0000256" key="2">
    <source>
        <dbReference type="ARBA" id="ARBA00022692"/>
    </source>
</evidence>
<keyword evidence="5 7" id="KW-0472">Membrane</keyword>
<dbReference type="GO" id="GO:0005886">
    <property type="term" value="C:plasma membrane"/>
    <property type="evidence" value="ECO:0007669"/>
    <property type="project" value="TreeGrafter"/>
</dbReference>
<dbReference type="GO" id="GO:0008360">
    <property type="term" value="P:regulation of cell shape"/>
    <property type="evidence" value="ECO:0007669"/>
    <property type="project" value="UniProtKB-KW"/>
</dbReference>
<feature type="transmembrane region" description="Helical" evidence="7">
    <location>
        <begin position="79"/>
        <end position="98"/>
    </location>
</feature>
<dbReference type="Pfam" id="PF01098">
    <property type="entry name" value="FTSW_RODA_SPOVE"/>
    <property type="match status" value="1"/>
</dbReference>